<dbReference type="PIRSF" id="PIRSF028729">
    <property type="entry name" value="E3_ubiquit_lig_SCF_Skp"/>
    <property type="match status" value="1"/>
</dbReference>
<dbReference type="GO" id="GO:0006511">
    <property type="term" value="P:ubiquitin-dependent protein catabolic process"/>
    <property type="evidence" value="ECO:0007669"/>
    <property type="project" value="InterPro"/>
</dbReference>
<dbReference type="SMART" id="SM00512">
    <property type="entry name" value="Skp1"/>
    <property type="match status" value="1"/>
</dbReference>
<dbReference type="Gene3D" id="3.30.710.10">
    <property type="entry name" value="Potassium Channel Kv1.1, Chain A"/>
    <property type="match status" value="1"/>
</dbReference>
<dbReference type="InterPro" id="IPR016897">
    <property type="entry name" value="SKP1"/>
</dbReference>
<evidence type="ECO:0000256" key="1">
    <source>
        <dbReference type="ARBA" id="ARBA00022786"/>
    </source>
</evidence>
<protein>
    <submittedName>
        <fullName evidence="4">SCF ubiquitin ligase</fullName>
    </submittedName>
</protein>
<dbReference type="GO" id="GO:0016874">
    <property type="term" value="F:ligase activity"/>
    <property type="evidence" value="ECO:0007669"/>
    <property type="project" value="UniProtKB-KW"/>
</dbReference>
<dbReference type="InterPro" id="IPR036296">
    <property type="entry name" value="SKP1-like_dim_sf"/>
</dbReference>
<dbReference type="PANTHER" id="PTHR11165">
    <property type="entry name" value="SKP1"/>
    <property type="match status" value="1"/>
</dbReference>
<name>A0A1V0SCE5_9VIRU</name>
<feature type="domain" description="SKP1 component POZ" evidence="3">
    <location>
        <begin position="16"/>
        <end position="77"/>
    </location>
</feature>
<dbReference type="Pfam" id="PF03931">
    <property type="entry name" value="Skp1_POZ"/>
    <property type="match status" value="1"/>
</dbReference>
<dbReference type="SUPFAM" id="SSF81382">
    <property type="entry name" value="Skp1 dimerisation domain-like"/>
    <property type="match status" value="1"/>
</dbReference>
<dbReference type="EMBL" id="KY684084">
    <property type="protein sequence ID" value="ARF09375.1"/>
    <property type="molecule type" value="Genomic_DNA"/>
</dbReference>
<dbReference type="InterPro" id="IPR016073">
    <property type="entry name" value="Skp1_comp_POZ"/>
</dbReference>
<dbReference type="CDD" id="cd18322">
    <property type="entry name" value="BTB_POZ_SKP1"/>
    <property type="match status" value="1"/>
</dbReference>
<gene>
    <name evidence="4" type="ORF">Catovirus_2_324</name>
</gene>
<sequence length="174" mass="20188">MNNQEILFGSETEKRVRLQTADQVVHVVPRAWMEMAGLIKDMIEDEDGDSNEVIPLPNIEESETLKKVISYCEYHHNNKAVEIEKPLSKPFNECVCGWDFNFVNVEFEPTLKKMIMAANYINCKDMLDLCCAKVATMIKGKTPEEMRALFGIVNDFTPEEEEKIREENKWVEEH</sequence>
<evidence type="ECO:0000313" key="4">
    <source>
        <dbReference type="EMBL" id="ARF09375.1"/>
    </source>
</evidence>
<dbReference type="FunFam" id="3.30.710.10:FF:000026">
    <property type="entry name" value="E3 ubiquitin ligase complex SCF subunit"/>
    <property type="match status" value="1"/>
</dbReference>
<proteinExistence type="predicted"/>
<keyword evidence="4" id="KW-0436">Ligase</keyword>
<dbReference type="Pfam" id="PF01466">
    <property type="entry name" value="Skp1"/>
    <property type="match status" value="1"/>
</dbReference>
<organism evidence="4">
    <name type="scientific">Catovirus CTV1</name>
    <dbReference type="NCBI Taxonomy" id="1977631"/>
    <lineage>
        <taxon>Viruses</taxon>
        <taxon>Varidnaviria</taxon>
        <taxon>Bamfordvirae</taxon>
        <taxon>Nucleocytoviricota</taxon>
        <taxon>Megaviricetes</taxon>
        <taxon>Imitervirales</taxon>
        <taxon>Mimiviridae</taxon>
        <taxon>Klosneuvirinae</taxon>
        <taxon>Catovirus</taxon>
    </lineage>
</organism>
<keyword evidence="1" id="KW-0833">Ubl conjugation pathway</keyword>
<accession>A0A1V0SCE5</accession>
<dbReference type="InterPro" id="IPR016072">
    <property type="entry name" value="Skp1_comp_dimer"/>
</dbReference>
<dbReference type="InterPro" id="IPR001232">
    <property type="entry name" value="SKP1-like"/>
</dbReference>
<feature type="domain" description="SKP1 component dimerisation" evidence="2">
    <location>
        <begin position="124"/>
        <end position="170"/>
    </location>
</feature>
<reference evidence="4" key="1">
    <citation type="journal article" date="2017" name="Science">
        <title>Giant viruses with an expanded complement of translation system components.</title>
        <authorList>
            <person name="Schulz F."/>
            <person name="Yutin N."/>
            <person name="Ivanova N.N."/>
            <person name="Ortega D.R."/>
            <person name="Lee T.K."/>
            <person name="Vierheilig J."/>
            <person name="Daims H."/>
            <person name="Horn M."/>
            <person name="Wagner M."/>
            <person name="Jensen G.J."/>
            <person name="Kyrpides N.C."/>
            <person name="Koonin E.V."/>
            <person name="Woyke T."/>
        </authorList>
    </citation>
    <scope>NUCLEOTIDE SEQUENCE</scope>
    <source>
        <strain evidence="4">CTV1</strain>
    </source>
</reference>
<dbReference type="InterPro" id="IPR011333">
    <property type="entry name" value="SKP1/BTB/POZ_sf"/>
</dbReference>
<evidence type="ECO:0000259" key="2">
    <source>
        <dbReference type="Pfam" id="PF01466"/>
    </source>
</evidence>
<evidence type="ECO:0000259" key="3">
    <source>
        <dbReference type="Pfam" id="PF03931"/>
    </source>
</evidence>
<dbReference type="SUPFAM" id="SSF54695">
    <property type="entry name" value="POZ domain"/>
    <property type="match status" value="1"/>
</dbReference>